<dbReference type="AlphaFoldDB" id="A0A917C5P6"/>
<reference evidence="1" key="1">
    <citation type="journal article" date="2014" name="Int. J. Syst. Evol. Microbiol.">
        <title>Complete genome sequence of Corynebacterium casei LMG S-19264T (=DSM 44701T), isolated from a smear-ripened cheese.</title>
        <authorList>
            <consortium name="US DOE Joint Genome Institute (JGI-PGF)"/>
            <person name="Walter F."/>
            <person name="Albersmeier A."/>
            <person name="Kalinowski J."/>
            <person name="Ruckert C."/>
        </authorList>
    </citation>
    <scope>NUCLEOTIDE SEQUENCE</scope>
    <source>
        <strain evidence="1">CGMCC 1.15254</strain>
    </source>
</reference>
<gene>
    <name evidence="1" type="ORF">GCM10011332_25300</name>
</gene>
<name>A0A917C5P6_9PROT</name>
<keyword evidence="2" id="KW-1185">Reference proteome</keyword>
<dbReference type="InterPro" id="IPR021955">
    <property type="entry name" value="DUF3572"/>
</dbReference>
<protein>
    <recommendedName>
        <fullName evidence="3">DUF3572 domain-containing protein</fullName>
    </recommendedName>
</protein>
<dbReference type="Proteomes" id="UP000632498">
    <property type="component" value="Unassembled WGS sequence"/>
</dbReference>
<dbReference type="EMBL" id="BMHV01000019">
    <property type="protein sequence ID" value="GGF70249.1"/>
    <property type="molecule type" value="Genomic_DNA"/>
</dbReference>
<organism evidence="1 2">
    <name type="scientific">Terasakiella brassicae</name>
    <dbReference type="NCBI Taxonomy" id="1634917"/>
    <lineage>
        <taxon>Bacteria</taxon>
        <taxon>Pseudomonadati</taxon>
        <taxon>Pseudomonadota</taxon>
        <taxon>Alphaproteobacteria</taxon>
        <taxon>Rhodospirillales</taxon>
        <taxon>Terasakiellaceae</taxon>
        <taxon>Terasakiella</taxon>
    </lineage>
</organism>
<reference evidence="1" key="2">
    <citation type="submission" date="2020-09" db="EMBL/GenBank/DDBJ databases">
        <authorList>
            <person name="Sun Q."/>
            <person name="Zhou Y."/>
        </authorList>
    </citation>
    <scope>NUCLEOTIDE SEQUENCE</scope>
    <source>
        <strain evidence="1">CGMCC 1.15254</strain>
    </source>
</reference>
<dbReference type="Pfam" id="PF12096">
    <property type="entry name" value="DUF3572"/>
    <property type="match status" value="1"/>
</dbReference>
<evidence type="ECO:0000313" key="2">
    <source>
        <dbReference type="Proteomes" id="UP000632498"/>
    </source>
</evidence>
<sequence length="92" mass="10018">MKQEQAETIALQAIAFIGQEEHALNGLLAQTGMGVDDLRENMQDPAFLGGILDFLLSDESALLAFCDAIEIAPEFLIRARRCLPGGENLWDG</sequence>
<evidence type="ECO:0000313" key="1">
    <source>
        <dbReference type="EMBL" id="GGF70249.1"/>
    </source>
</evidence>
<comment type="caution">
    <text evidence="1">The sequence shown here is derived from an EMBL/GenBank/DDBJ whole genome shotgun (WGS) entry which is preliminary data.</text>
</comment>
<evidence type="ECO:0008006" key="3">
    <source>
        <dbReference type="Google" id="ProtNLM"/>
    </source>
</evidence>
<dbReference type="RefSeq" id="WP_188665853.1">
    <property type="nucleotide sequence ID" value="NZ_BMHV01000019.1"/>
</dbReference>
<accession>A0A917C5P6</accession>
<proteinExistence type="predicted"/>